<dbReference type="Gene3D" id="3.30.70.330">
    <property type="match status" value="2"/>
</dbReference>
<evidence type="ECO:0000313" key="13">
    <source>
        <dbReference type="EMBL" id="KKF96311.1"/>
    </source>
</evidence>
<dbReference type="CDD" id="cd12246">
    <property type="entry name" value="RRM1_U1A_like"/>
    <property type="match status" value="1"/>
</dbReference>
<keyword evidence="7" id="KW-0508">mRNA splicing</keyword>
<dbReference type="CDD" id="cd12247">
    <property type="entry name" value="RRM2_U1A_like"/>
    <property type="match status" value="1"/>
</dbReference>
<reference evidence="13 14" key="1">
    <citation type="submission" date="2015-04" db="EMBL/GenBank/DDBJ databases">
        <title>Genome sequence of Ceratocystis platani, a major pathogen of plane trees.</title>
        <authorList>
            <person name="Belbahri L."/>
        </authorList>
    </citation>
    <scope>NUCLEOTIDE SEQUENCE [LARGE SCALE GENOMIC DNA]</scope>
    <source>
        <strain evidence="13 14">CFO</strain>
    </source>
</reference>
<proteinExistence type="inferred from homology"/>
<evidence type="ECO:0000256" key="6">
    <source>
        <dbReference type="ARBA" id="ARBA00022884"/>
    </source>
</evidence>
<comment type="caution">
    <text evidence="13">The sequence shown here is derived from an EMBL/GenBank/DDBJ whole genome shotgun (WGS) entry which is preliminary data.</text>
</comment>
<evidence type="ECO:0000256" key="9">
    <source>
        <dbReference type="ARBA" id="ARBA00023274"/>
    </source>
</evidence>
<keyword evidence="5" id="KW-0677">Repeat</keyword>
<dbReference type="FunFam" id="3.30.70.330:FF:000039">
    <property type="entry name" value="U1 small nuclear ribonucleoprotein A"/>
    <property type="match status" value="1"/>
</dbReference>
<dbReference type="OrthoDB" id="266020at2759"/>
<evidence type="ECO:0000256" key="5">
    <source>
        <dbReference type="ARBA" id="ARBA00022737"/>
    </source>
</evidence>
<dbReference type="PANTHER" id="PTHR48025">
    <property type="entry name" value="OS02G0815200 PROTEIN"/>
    <property type="match status" value="1"/>
</dbReference>
<evidence type="ECO:0000259" key="12">
    <source>
        <dbReference type="PROSITE" id="PS50102"/>
    </source>
</evidence>
<evidence type="ECO:0000256" key="2">
    <source>
        <dbReference type="ARBA" id="ARBA00007243"/>
    </source>
</evidence>
<dbReference type="InterPro" id="IPR012677">
    <property type="entry name" value="Nucleotide-bd_a/b_plait_sf"/>
</dbReference>
<dbReference type="AlphaFoldDB" id="A0A0F8B3R0"/>
<dbReference type="Proteomes" id="UP000034841">
    <property type="component" value="Unassembled WGS sequence"/>
</dbReference>
<dbReference type="PANTHER" id="PTHR48025:SF1">
    <property type="entry name" value="RRM DOMAIN-CONTAINING PROTEIN"/>
    <property type="match status" value="1"/>
</dbReference>
<accession>A0A0F8B3R0</accession>
<dbReference type="FunFam" id="3.30.70.330:FF:000029">
    <property type="entry name" value="U2 small nuclear ribonucleoprotein B"/>
    <property type="match status" value="1"/>
</dbReference>
<evidence type="ECO:0000256" key="4">
    <source>
        <dbReference type="ARBA" id="ARBA00022728"/>
    </source>
</evidence>
<dbReference type="SUPFAM" id="SSF54928">
    <property type="entry name" value="RNA-binding domain, RBD"/>
    <property type="match status" value="1"/>
</dbReference>
<dbReference type="PROSITE" id="PS50102">
    <property type="entry name" value="RRM"/>
    <property type="match status" value="2"/>
</dbReference>
<sequence length="239" mass="26259">MTSSQPPIATVYVQNLEERIKLDALIAALTSIFSEYGTVLDVVAKSNLKAKGQAFVVFDNPESATKAIEEIQGFELFGKPMRVALARTRSDATVQKTCSAEELELHKRHRIADKEKRIAAAEEQRRAEALQEGALKLGRGPTGLKSSNPAGPTGVADEYLPPNKILFLQNIPDQYDTDALTSVFGRFEGFKEVRVVPGRRGLAFVEYENDQNAITAKESTSGMTLGDDAKPLKVTYQRK</sequence>
<gene>
    <name evidence="13" type="primary">usp102</name>
    <name evidence="13" type="ORF">CFO_g1338</name>
</gene>
<keyword evidence="9 13" id="KW-0687">Ribonucleoprotein</keyword>
<evidence type="ECO:0000256" key="10">
    <source>
        <dbReference type="PROSITE-ProRule" id="PRU00176"/>
    </source>
</evidence>
<evidence type="ECO:0000256" key="8">
    <source>
        <dbReference type="ARBA" id="ARBA00023242"/>
    </source>
</evidence>
<protein>
    <submittedName>
        <fullName evidence="13">U1 small nuclear ribonucleoprotein usp102</fullName>
    </submittedName>
</protein>
<keyword evidence="3" id="KW-0507">mRNA processing</keyword>
<dbReference type="GO" id="GO:0003729">
    <property type="term" value="F:mRNA binding"/>
    <property type="evidence" value="ECO:0007669"/>
    <property type="project" value="TreeGrafter"/>
</dbReference>
<dbReference type="Pfam" id="PF00076">
    <property type="entry name" value="RRM_1"/>
    <property type="match status" value="2"/>
</dbReference>
<name>A0A0F8B3R0_CERFI</name>
<dbReference type="GO" id="GO:0008380">
    <property type="term" value="P:RNA splicing"/>
    <property type="evidence" value="ECO:0007669"/>
    <property type="project" value="UniProtKB-KW"/>
</dbReference>
<evidence type="ECO:0000256" key="1">
    <source>
        <dbReference type="ARBA" id="ARBA00004123"/>
    </source>
</evidence>
<evidence type="ECO:0000256" key="11">
    <source>
        <dbReference type="SAM" id="MobiDB-lite"/>
    </source>
</evidence>
<organism evidence="13 14">
    <name type="scientific">Ceratocystis fimbriata f. sp. platani</name>
    <dbReference type="NCBI Taxonomy" id="88771"/>
    <lineage>
        <taxon>Eukaryota</taxon>
        <taxon>Fungi</taxon>
        <taxon>Dikarya</taxon>
        <taxon>Ascomycota</taxon>
        <taxon>Pezizomycotina</taxon>
        <taxon>Sordariomycetes</taxon>
        <taxon>Hypocreomycetidae</taxon>
        <taxon>Microascales</taxon>
        <taxon>Ceratocystidaceae</taxon>
        <taxon>Ceratocystis</taxon>
    </lineage>
</organism>
<keyword evidence="6 10" id="KW-0694">RNA-binding</keyword>
<dbReference type="GO" id="GO:0006397">
    <property type="term" value="P:mRNA processing"/>
    <property type="evidence" value="ECO:0007669"/>
    <property type="project" value="UniProtKB-KW"/>
</dbReference>
<dbReference type="SMART" id="SM00360">
    <property type="entry name" value="RRM"/>
    <property type="match status" value="2"/>
</dbReference>
<dbReference type="InterPro" id="IPR035979">
    <property type="entry name" value="RBD_domain_sf"/>
</dbReference>
<dbReference type="EMBL" id="LBBL01000049">
    <property type="protein sequence ID" value="KKF96311.1"/>
    <property type="molecule type" value="Genomic_DNA"/>
</dbReference>
<dbReference type="GO" id="GO:0030532">
    <property type="term" value="C:small nuclear ribonucleoprotein complex"/>
    <property type="evidence" value="ECO:0007669"/>
    <property type="project" value="UniProtKB-ARBA"/>
</dbReference>
<keyword evidence="8" id="KW-0539">Nucleus</keyword>
<dbReference type="GO" id="GO:0005681">
    <property type="term" value="C:spliceosomal complex"/>
    <property type="evidence" value="ECO:0007669"/>
    <property type="project" value="UniProtKB-KW"/>
</dbReference>
<feature type="domain" description="RRM" evidence="12">
    <location>
        <begin position="164"/>
        <end position="239"/>
    </location>
</feature>
<comment type="subcellular location">
    <subcellularLocation>
        <location evidence="1">Nucleus</location>
    </subcellularLocation>
</comment>
<evidence type="ECO:0000256" key="3">
    <source>
        <dbReference type="ARBA" id="ARBA00022664"/>
    </source>
</evidence>
<dbReference type="InterPro" id="IPR050502">
    <property type="entry name" value="Euk_RNA-bind_prot"/>
</dbReference>
<keyword evidence="14" id="KW-1185">Reference proteome</keyword>
<keyword evidence="4" id="KW-0747">Spliceosome</keyword>
<feature type="domain" description="RRM" evidence="12">
    <location>
        <begin position="9"/>
        <end position="88"/>
    </location>
</feature>
<feature type="region of interest" description="Disordered" evidence="11">
    <location>
        <begin position="137"/>
        <end position="156"/>
    </location>
</feature>
<evidence type="ECO:0000313" key="14">
    <source>
        <dbReference type="Proteomes" id="UP000034841"/>
    </source>
</evidence>
<comment type="similarity">
    <text evidence="2">Belongs to the RRM U1 A/B'' family.</text>
</comment>
<evidence type="ECO:0000256" key="7">
    <source>
        <dbReference type="ARBA" id="ARBA00023187"/>
    </source>
</evidence>
<dbReference type="InterPro" id="IPR000504">
    <property type="entry name" value="RRM_dom"/>
</dbReference>